<organism evidence="1 2">
    <name type="scientific">Papilio xuthus</name>
    <name type="common">Asian swallowtail butterfly</name>
    <dbReference type="NCBI Taxonomy" id="66420"/>
    <lineage>
        <taxon>Eukaryota</taxon>
        <taxon>Metazoa</taxon>
        <taxon>Ecdysozoa</taxon>
        <taxon>Arthropoda</taxon>
        <taxon>Hexapoda</taxon>
        <taxon>Insecta</taxon>
        <taxon>Pterygota</taxon>
        <taxon>Neoptera</taxon>
        <taxon>Endopterygota</taxon>
        <taxon>Lepidoptera</taxon>
        <taxon>Glossata</taxon>
        <taxon>Ditrysia</taxon>
        <taxon>Papilionoidea</taxon>
        <taxon>Papilionidae</taxon>
        <taxon>Papilioninae</taxon>
        <taxon>Papilio</taxon>
    </lineage>
</organism>
<gene>
    <name evidence="1" type="ORF">RR46_09498</name>
</gene>
<name>A0A194PY72_PAPXU</name>
<keyword evidence="2" id="KW-1185">Reference proteome</keyword>
<sequence length="110" mass="12187">MRTLLIVKDTAQGNAETGSRRGLFTLPLFRLRLLGRLFKSAARPTPMGGAYISDSEACWRTVRSPACTACHVYTKCTVTGLRHRTECAVRSPPSRSLWCLPTTLGYGREL</sequence>
<proteinExistence type="predicted"/>
<reference evidence="1 2" key="1">
    <citation type="journal article" date="2015" name="Nat. Commun.">
        <title>Outbred genome sequencing and CRISPR/Cas9 gene editing in butterflies.</title>
        <authorList>
            <person name="Li X."/>
            <person name="Fan D."/>
            <person name="Zhang W."/>
            <person name="Liu G."/>
            <person name="Zhang L."/>
            <person name="Zhao L."/>
            <person name="Fang X."/>
            <person name="Chen L."/>
            <person name="Dong Y."/>
            <person name="Chen Y."/>
            <person name="Ding Y."/>
            <person name="Zhao R."/>
            <person name="Feng M."/>
            <person name="Zhu Y."/>
            <person name="Feng Y."/>
            <person name="Jiang X."/>
            <person name="Zhu D."/>
            <person name="Xiang H."/>
            <person name="Feng X."/>
            <person name="Li S."/>
            <person name="Wang J."/>
            <person name="Zhang G."/>
            <person name="Kronforst M.R."/>
            <person name="Wang W."/>
        </authorList>
    </citation>
    <scope>NUCLEOTIDE SEQUENCE [LARGE SCALE GENOMIC DNA]</scope>
    <source>
        <strain evidence="1">Ya'a_city_454_Px</strain>
        <tissue evidence="1">Whole body</tissue>
    </source>
</reference>
<dbReference type="Proteomes" id="UP000053268">
    <property type="component" value="Unassembled WGS sequence"/>
</dbReference>
<accession>A0A194PY72</accession>
<evidence type="ECO:0000313" key="1">
    <source>
        <dbReference type="EMBL" id="KPI98282.1"/>
    </source>
</evidence>
<dbReference type="EMBL" id="KQ459585">
    <property type="protein sequence ID" value="KPI98282.1"/>
    <property type="molecule type" value="Genomic_DNA"/>
</dbReference>
<evidence type="ECO:0000313" key="2">
    <source>
        <dbReference type="Proteomes" id="UP000053268"/>
    </source>
</evidence>
<protein>
    <submittedName>
        <fullName evidence="1">Uncharacterized protein</fullName>
    </submittedName>
</protein>
<dbReference type="AlphaFoldDB" id="A0A194PY72"/>